<dbReference type="PANTHER" id="PTHR42748:SF7">
    <property type="entry name" value="NMRA LIKE REDOX SENSOR 1-RELATED"/>
    <property type="match status" value="1"/>
</dbReference>
<dbReference type="InterPro" id="IPR036291">
    <property type="entry name" value="NAD(P)-bd_dom_sf"/>
</dbReference>
<dbReference type="CDD" id="cd05251">
    <property type="entry name" value="NmrA_like_SDR_a"/>
    <property type="match status" value="1"/>
</dbReference>
<dbReference type="InterPro" id="IPR008030">
    <property type="entry name" value="NmrA-like"/>
</dbReference>
<dbReference type="Pfam" id="PF05368">
    <property type="entry name" value="NmrA"/>
    <property type="match status" value="1"/>
</dbReference>
<evidence type="ECO:0000256" key="1">
    <source>
        <dbReference type="ARBA" id="ARBA00006328"/>
    </source>
</evidence>
<dbReference type="SUPFAM" id="SSF51735">
    <property type="entry name" value="NAD(P)-binding Rossmann-fold domains"/>
    <property type="match status" value="1"/>
</dbReference>
<name>A0AAC9LB22_9PSEU</name>
<gene>
    <name evidence="4" type="ORF">UA74_05370</name>
</gene>
<comment type="similarity">
    <text evidence="1">Belongs to the NmrA-type oxidoreductase family.</text>
</comment>
<dbReference type="PANTHER" id="PTHR42748">
    <property type="entry name" value="NITROGEN METABOLITE REPRESSION PROTEIN NMRA FAMILY MEMBER"/>
    <property type="match status" value="1"/>
</dbReference>
<dbReference type="EMBL" id="CP016076">
    <property type="protein sequence ID" value="APU13150.1"/>
    <property type="molecule type" value="Genomic_DNA"/>
</dbReference>
<dbReference type="AlphaFoldDB" id="A0AAC9LB22"/>
<evidence type="ECO:0000313" key="5">
    <source>
        <dbReference type="Proteomes" id="UP000185511"/>
    </source>
</evidence>
<evidence type="ECO:0000259" key="3">
    <source>
        <dbReference type="Pfam" id="PF05368"/>
    </source>
</evidence>
<sequence length="296" mass="31204">MSDSSFVLVTGATGQQGGAAARALLQAGQQVHALVRDPAAPKARALADSGAILTTGDLTDPASLLSALDGARGVFSVQVPDFTDPLGDREVRHARNLAEAAAQAGVEQIVHTSVSGTGTREPFDVERWGAFVRHYWGSKASAEQAVRNAALRHTTILRPGTFMENFVYPSFYYPEGRPDRLLLAFDPEVPLPFVAVADIGNAAATAFTEPERFDGVELELAGELLSPRTAAAILSDVLGRPVTLSADPAEAAEGLPDELVRSQQYTSEVGVPAHPDLARALGLSTTSFADWAKAAF</sequence>
<accession>A0AAC9LB22</accession>
<evidence type="ECO:0000256" key="2">
    <source>
        <dbReference type="ARBA" id="ARBA00022857"/>
    </source>
</evidence>
<keyword evidence="2" id="KW-0521">NADP</keyword>
<dbReference type="RefSeq" id="WP_075743441.1">
    <property type="nucleotide sequence ID" value="NZ_CP016076.1"/>
</dbReference>
<protein>
    <recommendedName>
        <fullName evidence="3">NmrA-like domain-containing protein</fullName>
    </recommendedName>
</protein>
<dbReference type="KEGG" id="acad:UA74_05370"/>
<reference evidence="5" key="1">
    <citation type="submission" date="2016-06" db="EMBL/GenBank/DDBJ databases">
        <title>Complete genome sequence of Actinoalloteichus fjordicus DSM 46855 (=ADI127-17), type strain of the new species Actinoalloteichus fjordicus.</title>
        <authorList>
            <person name="Ruckert C."/>
            <person name="Nouioui I."/>
            <person name="Willmese J."/>
            <person name="van Wezel G."/>
            <person name="Klenk H.-P."/>
            <person name="Kalinowski J."/>
            <person name="Zotchev S.B."/>
        </authorList>
    </citation>
    <scope>NUCLEOTIDE SEQUENCE [LARGE SCALE GENOMIC DNA]</scope>
    <source>
        <strain evidence="5">ADI127-7</strain>
    </source>
</reference>
<dbReference type="Proteomes" id="UP000185511">
    <property type="component" value="Chromosome"/>
</dbReference>
<dbReference type="InterPro" id="IPR051164">
    <property type="entry name" value="NmrA-like_oxidored"/>
</dbReference>
<proteinExistence type="inferred from homology"/>
<feature type="domain" description="NmrA-like" evidence="3">
    <location>
        <begin position="5"/>
        <end position="259"/>
    </location>
</feature>
<evidence type="ECO:0000313" key="4">
    <source>
        <dbReference type="EMBL" id="APU13150.1"/>
    </source>
</evidence>
<keyword evidence="5" id="KW-1185">Reference proteome</keyword>
<organism evidence="4 5">
    <name type="scientific">Actinoalloteichus fjordicus</name>
    <dbReference type="NCBI Taxonomy" id="1612552"/>
    <lineage>
        <taxon>Bacteria</taxon>
        <taxon>Bacillati</taxon>
        <taxon>Actinomycetota</taxon>
        <taxon>Actinomycetes</taxon>
        <taxon>Pseudonocardiales</taxon>
        <taxon>Pseudonocardiaceae</taxon>
        <taxon>Actinoalloteichus</taxon>
    </lineage>
</organism>
<dbReference type="Gene3D" id="3.40.50.720">
    <property type="entry name" value="NAD(P)-binding Rossmann-like Domain"/>
    <property type="match status" value="1"/>
</dbReference>